<organism evidence="8 9">
    <name type="scientific">Tetrabaena socialis</name>
    <dbReference type="NCBI Taxonomy" id="47790"/>
    <lineage>
        <taxon>Eukaryota</taxon>
        <taxon>Viridiplantae</taxon>
        <taxon>Chlorophyta</taxon>
        <taxon>core chlorophytes</taxon>
        <taxon>Chlorophyceae</taxon>
        <taxon>CS clade</taxon>
        <taxon>Chlamydomonadales</taxon>
        <taxon>Tetrabaenaceae</taxon>
        <taxon>Tetrabaena</taxon>
    </lineage>
</organism>
<dbReference type="PANTHER" id="PTHR43671">
    <property type="entry name" value="SERINE/THREONINE-PROTEIN KINASE NEK"/>
    <property type="match status" value="1"/>
</dbReference>
<keyword evidence="4" id="KW-0067">ATP-binding</keyword>
<evidence type="ECO:0000256" key="4">
    <source>
        <dbReference type="ARBA" id="ARBA00022840"/>
    </source>
</evidence>
<dbReference type="OrthoDB" id="248923at2759"/>
<keyword evidence="5" id="KW-0175">Coiled coil</keyword>
<keyword evidence="9" id="KW-1185">Reference proteome</keyword>
<accession>A0A2J8A0A9</accession>
<keyword evidence="2" id="KW-0547">Nucleotide-binding</keyword>
<gene>
    <name evidence="8" type="ORF">TSOC_007721</name>
</gene>
<keyword evidence="1" id="KW-0808">Transferase</keyword>
<evidence type="ECO:0000256" key="3">
    <source>
        <dbReference type="ARBA" id="ARBA00022777"/>
    </source>
</evidence>
<feature type="region of interest" description="Disordered" evidence="6">
    <location>
        <begin position="351"/>
        <end position="370"/>
    </location>
</feature>
<dbReference type="Proteomes" id="UP000236333">
    <property type="component" value="Unassembled WGS sequence"/>
</dbReference>
<dbReference type="PANTHER" id="PTHR43671:SF66">
    <property type="entry name" value="SERINE_THREONINE-PROTEIN KINASE NEK2"/>
    <property type="match status" value="1"/>
</dbReference>
<feature type="coiled-coil region" evidence="5">
    <location>
        <begin position="257"/>
        <end position="284"/>
    </location>
</feature>
<dbReference type="Pfam" id="PF00069">
    <property type="entry name" value="Pkinase"/>
    <property type="match status" value="1"/>
</dbReference>
<dbReference type="AlphaFoldDB" id="A0A2J8A0A9"/>
<evidence type="ECO:0000256" key="6">
    <source>
        <dbReference type="SAM" id="MobiDB-lite"/>
    </source>
</evidence>
<feature type="compositionally biased region" description="Basic and acidic residues" evidence="6">
    <location>
        <begin position="351"/>
        <end position="366"/>
    </location>
</feature>
<feature type="compositionally biased region" description="Low complexity" evidence="6">
    <location>
        <begin position="161"/>
        <end position="172"/>
    </location>
</feature>
<feature type="compositionally biased region" description="Gly residues" evidence="6">
    <location>
        <begin position="173"/>
        <end position="184"/>
    </location>
</feature>
<dbReference type="InterPro" id="IPR011009">
    <property type="entry name" value="Kinase-like_dom_sf"/>
</dbReference>
<evidence type="ECO:0000313" key="8">
    <source>
        <dbReference type="EMBL" id="PNH05963.1"/>
    </source>
</evidence>
<feature type="region of interest" description="Disordered" evidence="6">
    <location>
        <begin position="119"/>
        <end position="142"/>
    </location>
</feature>
<feature type="compositionally biased region" description="Low complexity" evidence="6">
    <location>
        <begin position="387"/>
        <end position="429"/>
    </location>
</feature>
<feature type="domain" description="Protein kinase" evidence="7">
    <location>
        <begin position="1"/>
        <end position="73"/>
    </location>
</feature>
<evidence type="ECO:0000313" key="9">
    <source>
        <dbReference type="Proteomes" id="UP000236333"/>
    </source>
</evidence>
<feature type="region of interest" description="Disordered" evidence="6">
    <location>
        <begin position="383"/>
        <end position="429"/>
    </location>
</feature>
<dbReference type="EMBL" id="PGGS01000268">
    <property type="protein sequence ID" value="PNH05963.1"/>
    <property type="molecule type" value="Genomic_DNA"/>
</dbReference>
<dbReference type="Gene3D" id="1.10.510.10">
    <property type="entry name" value="Transferase(Phosphotransferase) domain 1"/>
    <property type="match status" value="1"/>
</dbReference>
<reference evidence="8 9" key="1">
    <citation type="journal article" date="2017" name="Mol. Biol. Evol.">
        <title>The 4-celled Tetrabaena socialis nuclear genome reveals the essential components for genetic control of cell number at the origin of multicellularity in the volvocine lineage.</title>
        <authorList>
            <person name="Featherston J."/>
            <person name="Arakaki Y."/>
            <person name="Hanschen E.R."/>
            <person name="Ferris P.J."/>
            <person name="Michod R.E."/>
            <person name="Olson B.J.S.C."/>
            <person name="Nozaki H."/>
            <person name="Durand P.M."/>
        </authorList>
    </citation>
    <scope>NUCLEOTIDE SEQUENCE [LARGE SCALE GENOMIC DNA]</scope>
    <source>
        <strain evidence="8 9">NIES-571</strain>
    </source>
</reference>
<evidence type="ECO:0000256" key="5">
    <source>
        <dbReference type="SAM" id="Coils"/>
    </source>
</evidence>
<dbReference type="GO" id="GO:0005524">
    <property type="term" value="F:ATP binding"/>
    <property type="evidence" value="ECO:0007669"/>
    <property type="project" value="UniProtKB-KW"/>
</dbReference>
<evidence type="ECO:0000256" key="2">
    <source>
        <dbReference type="ARBA" id="ARBA00022741"/>
    </source>
</evidence>
<dbReference type="SUPFAM" id="SSF56112">
    <property type="entry name" value="Protein kinase-like (PK-like)"/>
    <property type="match status" value="1"/>
</dbReference>
<dbReference type="InterPro" id="IPR000719">
    <property type="entry name" value="Prot_kinase_dom"/>
</dbReference>
<keyword evidence="3 8" id="KW-0418">Kinase</keyword>
<evidence type="ECO:0000256" key="1">
    <source>
        <dbReference type="ARBA" id="ARBA00022679"/>
    </source>
</evidence>
<feature type="region of interest" description="Disordered" evidence="6">
    <location>
        <begin position="158"/>
        <end position="220"/>
    </location>
</feature>
<evidence type="ECO:0000259" key="7">
    <source>
        <dbReference type="PROSITE" id="PS50011"/>
    </source>
</evidence>
<comment type="caution">
    <text evidence="8">The sequence shown here is derived from an EMBL/GenBank/DDBJ whole genome shotgun (WGS) entry which is preliminary data.</text>
</comment>
<dbReference type="GO" id="GO:0004674">
    <property type="term" value="F:protein serine/threonine kinase activity"/>
    <property type="evidence" value="ECO:0007669"/>
    <property type="project" value="TreeGrafter"/>
</dbReference>
<proteinExistence type="predicted"/>
<sequence length="531" mass="55442">MWSLGCVLYEMAARRTAFEAFGLPQLMFKILRTAYEPLPPQFSRPFQQLVNCMLRADPDDRPTTQDLLAHPFVRRYLARLLTLGSPQPQSAPGKAAQGRPSAMPPVINPWEARSAVKRMERATALADRSKASSAGSGPGGKRRRAAAAAAAAAAAGGGSGAATAADGGAAADGEGGGGGAGGRPASGSPRSPGAGGGGGGGGGSGGVQPSQWDSGARYEARRQAQVEMRFKAREFEQRITREQVRQQRRERDPAVRAREAELELLRLELMARRERKHAQAAEQQILAERLGPEGAEAGEGGDDALAAFRTRARLARTQLAGGLAPLEAGDEDAEAAALLDDMRRELLEQAAEDGRAEEERQRHRAELGGSAEWQEAVLSLGRRGTEPGAAAAAAPRPSQPPAMHAAAAAPGPVHPAVPRTAAAAPTAASSTTTAAAAPASAAAAAGPGDPERPMTALRAAATAGLRRPIHDGTGRPCQLQWWWPEPAPGKRAAQPFSASRFARADSGPIVPRAHEAVAQLRLSWRDCLLPQ</sequence>
<feature type="region of interest" description="Disordered" evidence="6">
    <location>
        <begin position="84"/>
        <end position="107"/>
    </location>
</feature>
<name>A0A2J8A0A9_9CHLO</name>
<protein>
    <submittedName>
        <fullName evidence="8">Putative serine/threonine-protein kinase</fullName>
    </submittedName>
</protein>
<feature type="compositionally biased region" description="Gly residues" evidence="6">
    <location>
        <begin position="193"/>
        <end position="206"/>
    </location>
</feature>
<dbReference type="InterPro" id="IPR050660">
    <property type="entry name" value="NEK_Ser/Thr_kinase"/>
</dbReference>
<dbReference type="PROSITE" id="PS50011">
    <property type="entry name" value="PROTEIN_KINASE_DOM"/>
    <property type="match status" value="1"/>
</dbReference>